<keyword evidence="6" id="KW-1185">Reference proteome</keyword>
<reference evidence="5" key="3">
    <citation type="submission" date="2015-06" db="UniProtKB">
        <authorList>
            <consortium name="EnsemblMetazoa"/>
        </authorList>
    </citation>
    <scope>IDENTIFICATION</scope>
</reference>
<evidence type="ECO:0000256" key="1">
    <source>
        <dbReference type="ARBA" id="ARBA00004496"/>
    </source>
</evidence>
<proteinExistence type="predicted"/>
<dbReference type="EnsemblMetazoa" id="HelroT88477">
    <property type="protein sequence ID" value="HelroP88477"/>
    <property type="gene ID" value="HelroG88477"/>
</dbReference>
<protein>
    <recommendedName>
        <fullName evidence="3">Calponin-homology (CH) domain-containing protein</fullName>
    </recommendedName>
</protein>
<comment type="subcellular location">
    <subcellularLocation>
        <location evidence="1">Cytoplasm</location>
    </subcellularLocation>
</comment>
<dbReference type="GeneID" id="20216878"/>
<dbReference type="InterPro" id="IPR050540">
    <property type="entry name" value="F-actin_Monoox_Mical"/>
</dbReference>
<name>T1G731_HELRO</name>
<dbReference type="PANTHER" id="PTHR23167">
    <property type="entry name" value="CALPONIN HOMOLOGY DOMAIN-CONTAINING PROTEIN DDB_G0272472-RELATED"/>
    <property type="match status" value="1"/>
</dbReference>
<dbReference type="InterPro" id="IPR036872">
    <property type="entry name" value="CH_dom_sf"/>
</dbReference>
<dbReference type="InterPro" id="IPR036188">
    <property type="entry name" value="FAD/NAD-bd_sf"/>
</dbReference>
<evidence type="ECO:0000313" key="5">
    <source>
        <dbReference type="EnsemblMetazoa" id="HelroP88477"/>
    </source>
</evidence>
<dbReference type="InterPro" id="IPR001715">
    <property type="entry name" value="CH_dom"/>
</dbReference>
<dbReference type="Proteomes" id="UP000015101">
    <property type="component" value="Unassembled WGS sequence"/>
</dbReference>
<organism evidence="5 6">
    <name type="scientific">Helobdella robusta</name>
    <name type="common">Californian leech</name>
    <dbReference type="NCBI Taxonomy" id="6412"/>
    <lineage>
        <taxon>Eukaryota</taxon>
        <taxon>Metazoa</taxon>
        <taxon>Spiralia</taxon>
        <taxon>Lophotrochozoa</taxon>
        <taxon>Annelida</taxon>
        <taxon>Clitellata</taxon>
        <taxon>Hirudinea</taxon>
        <taxon>Rhynchobdellida</taxon>
        <taxon>Glossiphoniidae</taxon>
        <taxon>Helobdella</taxon>
    </lineage>
</organism>
<sequence length="272" mass="30933">GIDLENIVYYKDDTHYFVMTAKKQNLIIKKVLLQDHDDPEILLSRENVDQEALLNYAREAADYSTSHKLPNLEFAHNHYGQPDVSMFDFTSMFAAENACRVVERRGVVLLVGLVGDTLVEPFWPTGSGCARGFLSALDAAWMIRSWSGGGANVARVIAERESIYQLLSQTTSENLNKNFAAYTVDPNTRYVNLNVHAIQPDQVSHLIDGNGTEPISDVISDNRVFTFKQLMKWCQQQLESYQQYVRIVDMYTSWKNGIALCALVHRYRPDIM</sequence>
<dbReference type="Pfam" id="PF00307">
    <property type="entry name" value="CH"/>
    <property type="match status" value="1"/>
</dbReference>
<dbReference type="eggNOG" id="KOG1700">
    <property type="taxonomic scope" value="Eukaryota"/>
</dbReference>
<dbReference type="InParanoid" id="T1G731"/>
<dbReference type="KEGG" id="hro:HELRODRAFT_88477"/>
<feature type="domain" description="Calponin-homology (CH)" evidence="3">
    <location>
        <begin position="224"/>
        <end position="272"/>
    </location>
</feature>
<dbReference type="RefSeq" id="XP_009028222.1">
    <property type="nucleotide sequence ID" value="XM_009029974.1"/>
</dbReference>
<reference evidence="6" key="1">
    <citation type="submission" date="2012-12" db="EMBL/GenBank/DDBJ databases">
        <authorList>
            <person name="Hellsten U."/>
            <person name="Grimwood J."/>
            <person name="Chapman J.A."/>
            <person name="Shapiro H."/>
            <person name="Aerts A."/>
            <person name="Otillar R.P."/>
            <person name="Terry A.Y."/>
            <person name="Boore J.L."/>
            <person name="Simakov O."/>
            <person name="Marletaz F."/>
            <person name="Cho S.-J."/>
            <person name="Edsinger-Gonzales E."/>
            <person name="Havlak P."/>
            <person name="Kuo D.-H."/>
            <person name="Larsson T."/>
            <person name="Lv J."/>
            <person name="Arendt D."/>
            <person name="Savage R."/>
            <person name="Osoegawa K."/>
            <person name="de Jong P."/>
            <person name="Lindberg D.R."/>
            <person name="Seaver E.C."/>
            <person name="Weisblat D.A."/>
            <person name="Putnam N.H."/>
            <person name="Grigoriev I.V."/>
            <person name="Rokhsar D.S."/>
        </authorList>
    </citation>
    <scope>NUCLEOTIDE SEQUENCE</scope>
</reference>
<dbReference type="OrthoDB" id="20799at2759"/>
<accession>T1G731</accession>
<evidence type="ECO:0000259" key="3">
    <source>
        <dbReference type="PROSITE" id="PS50021"/>
    </source>
</evidence>
<dbReference type="OMA" id="REHNGHP"/>
<dbReference type="Gene3D" id="1.10.418.10">
    <property type="entry name" value="Calponin-like domain"/>
    <property type="match status" value="1"/>
</dbReference>
<dbReference type="GO" id="GO:0005737">
    <property type="term" value="C:cytoplasm"/>
    <property type="evidence" value="ECO:0007669"/>
    <property type="project" value="UniProtKB-SubCell"/>
</dbReference>
<dbReference type="SUPFAM" id="SSF47576">
    <property type="entry name" value="Calponin-homology domain, CH-domain"/>
    <property type="match status" value="1"/>
</dbReference>
<dbReference type="AlphaFoldDB" id="T1G731"/>
<dbReference type="Gene3D" id="3.50.50.60">
    <property type="entry name" value="FAD/NAD(P)-binding domain"/>
    <property type="match status" value="1"/>
</dbReference>
<evidence type="ECO:0000313" key="6">
    <source>
        <dbReference type="Proteomes" id="UP000015101"/>
    </source>
</evidence>
<gene>
    <name evidence="5" type="primary">20216878</name>
    <name evidence="4" type="ORF">HELRODRAFT_88477</name>
</gene>
<evidence type="ECO:0000313" key="4">
    <source>
        <dbReference type="EMBL" id="ESN93632.1"/>
    </source>
</evidence>
<dbReference type="CTD" id="20216878"/>
<dbReference type="STRING" id="6412.T1G731"/>
<dbReference type="HOGENOM" id="CLU_1025152_0_0_1"/>
<dbReference type="PROSITE" id="PS50021">
    <property type="entry name" value="CH"/>
    <property type="match status" value="1"/>
</dbReference>
<dbReference type="Pfam" id="PF25413">
    <property type="entry name" value="Rossman_Mical"/>
    <property type="match status" value="1"/>
</dbReference>
<dbReference type="EMBL" id="AMQM01007345">
    <property type="status" value="NOT_ANNOTATED_CDS"/>
    <property type="molecule type" value="Genomic_DNA"/>
</dbReference>
<dbReference type="InterPro" id="IPR057494">
    <property type="entry name" value="Rossman_Mical"/>
</dbReference>
<dbReference type="EMBL" id="KB097599">
    <property type="protein sequence ID" value="ESN93632.1"/>
    <property type="molecule type" value="Genomic_DNA"/>
</dbReference>
<evidence type="ECO:0000256" key="2">
    <source>
        <dbReference type="ARBA" id="ARBA00022490"/>
    </source>
</evidence>
<dbReference type="PANTHER" id="PTHR23167:SF54">
    <property type="entry name" value="[F-ACTIN]-MONOOXYGENASE MICAL"/>
    <property type="match status" value="1"/>
</dbReference>
<reference evidence="4 6" key="2">
    <citation type="journal article" date="2013" name="Nature">
        <title>Insights into bilaterian evolution from three spiralian genomes.</title>
        <authorList>
            <person name="Simakov O."/>
            <person name="Marletaz F."/>
            <person name="Cho S.J."/>
            <person name="Edsinger-Gonzales E."/>
            <person name="Havlak P."/>
            <person name="Hellsten U."/>
            <person name="Kuo D.H."/>
            <person name="Larsson T."/>
            <person name="Lv J."/>
            <person name="Arendt D."/>
            <person name="Savage R."/>
            <person name="Osoegawa K."/>
            <person name="de Jong P."/>
            <person name="Grimwood J."/>
            <person name="Chapman J.A."/>
            <person name="Shapiro H."/>
            <person name="Aerts A."/>
            <person name="Otillar R.P."/>
            <person name="Terry A.Y."/>
            <person name="Boore J.L."/>
            <person name="Grigoriev I.V."/>
            <person name="Lindberg D.R."/>
            <person name="Seaver E.C."/>
            <person name="Weisblat D.A."/>
            <person name="Putnam N.H."/>
            <person name="Rokhsar D.S."/>
        </authorList>
    </citation>
    <scope>NUCLEOTIDE SEQUENCE</scope>
</reference>
<keyword evidence="2" id="KW-0963">Cytoplasm</keyword>